<dbReference type="Proteomes" id="UP001560573">
    <property type="component" value="Unassembled WGS sequence"/>
</dbReference>
<comment type="caution">
    <text evidence="1">The sequence shown here is derived from an EMBL/GenBank/DDBJ whole genome shotgun (WGS) entry which is preliminary data.</text>
</comment>
<dbReference type="Gene3D" id="3.30.420.300">
    <property type="entry name" value="2-keto-3-deoxy-galactonokinase, substrate binding domain"/>
    <property type="match status" value="1"/>
</dbReference>
<evidence type="ECO:0000313" key="1">
    <source>
        <dbReference type="EMBL" id="MEX6686194.1"/>
    </source>
</evidence>
<accession>A0ABV3ZCQ4</accession>
<dbReference type="Pfam" id="PF05035">
    <property type="entry name" value="DGOK"/>
    <property type="match status" value="1"/>
</dbReference>
<reference evidence="1 2" key="1">
    <citation type="submission" date="2023-07" db="EMBL/GenBank/DDBJ databases">
        <authorList>
            <person name="Lian W.-H."/>
        </authorList>
    </citation>
    <scope>NUCLEOTIDE SEQUENCE [LARGE SCALE GENOMIC DNA]</scope>
    <source>
        <strain evidence="1 2">SYSU DXS3180</strain>
    </source>
</reference>
<dbReference type="Gene3D" id="3.30.420.310">
    <property type="entry name" value="2-keto-3-deoxy-galactonokinase, C-terminal domain"/>
    <property type="match status" value="1"/>
</dbReference>
<name>A0ABV3ZCQ4_9BACT</name>
<organism evidence="1 2">
    <name type="scientific">Danxiaibacter flavus</name>
    <dbReference type="NCBI Taxonomy" id="3049108"/>
    <lineage>
        <taxon>Bacteria</taxon>
        <taxon>Pseudomonadati</taxon>
        <taxon>Bacteroidota</taxon>
        <taxon>Chitinophagia</taxon>
        <taxon>Chitinophagales</taxon>
        <taxon>Chitinophagaceae</taxon>
        <taxon>Danxiaibacter</taxon>
    </lineage>
</organism>
<gene>
    <name evidence="1" type="ORF">QTN47_01740</name>
</gene>
<dbReference type="EMBL" id="JAULBC010000001">
    <property type="protein sequence ID" value="MEX6686194.1"/>
    <property type="molecule type" value="Genomic_DNA"/>
</dbReference>
<dbReference type="RefSeq" id="WP_369327585.1">
    <property type="nucleotide sequence ID" value="NZ_JAULBC010000001.1"/>
</dbReference>
<dbReference type="InterPro" id="IPR042258">
    <property type="entry name" value="DGOK_N"/>
</dbReference>
<dbReference type="InterPro" id="IPR042257">
    <property type="entry name" value="DGOK_C"/>
</dbReference>
<evidence type="ECO:0000313" key="2">
    <source>
        <dbReference type="Proteomes" id="UP001560573"/>
    </source>
</evidence>
<protein>
    <submittedName>
        <fullName evidence="1">2-dehydro-3-deoxygalactonokinase</fullName>
    </submittedName>
</protein>
<sequence>MQPTQSILSCDWGTSNFRLRLVDTDSNSTIAEFESQSGITQTYQQWKEAGEKPDTRLEFYLAQIRNGIEALEKQQNIQLKNVPVVISGMASSSIGMIELPYKDVPFLVDGSDLSIHTIPASTSFPHETLVISGARTGNDVMRGEETQLAGCHQAAETHEQLFIFPGTHSKHIAIHNGRVVTFKTYMTGEIFNLLSQKSILSVSVTEGRNLSAGNNLHFFNKGVTESLQGNLLNHLFHIRTNQLFQQCTNEENYYYLTGLLIGSELKDLQQQPFPFIQIVSNTALAQYYQAALNLLFAQQDVSIQIVDGGNAVTEGHVHIWKRTQKLYC</sequence>
<proteinExistence type="predicted"/>
<keyword evidence="2" id="KW-1185">Reference proteome</keyword>
<dbReference type="InterPro" id="IPR007729">
    <property type="entry name" value="DGOK"/>
</dbReference>